<keyword evidence="3" id="KW-1185">Reference proteome</keyword>
<dbReference type="Pfam" id="PF12915">
    <property type="entry name" value="DUF3833"/>
    <property type="match status" value="1"/>
</dbReference>
<feature type="chain" id="PRO_5012899676" evidence="1">
    <location>
        <begin position="25"/>
        <end position="168"/>
    </location>
</feature>
<dbReference type="AlphaFoldDB" id="A0A285UVV8"/>
<gene>
    <name evidence="2" type="ORF">SAMN05892877_12044</name>
</gene>
<dbReference type="InterPro" id="IPR024409">
    <property type="entry name" value="DUF3833"/>
</dbReference>
<protein>
    <submittedName>
        <fullName evidence="2">Uncharacterized protein DUF3833</fullName>
    </submittedName>
</protein>
<evidence type="ECO:0000313" key="2">
    <source>
        <dbReference type="EMBL" id="SOC46034.1"/>
    </source>
</evidence>
<evidence type="ECO:0000313" key="3">
    <source>
        <dbReference type="Proteomes" id="UP000219167"/>
    </source>
</evidence>
<reference evidence="2 3" key="1">
    <citation type="submission" date="2017-08" db="EMBL/GenBank/DDBJ databases">
        <authorList>
            <person name="de Groot N.N."/>
        </authorList>
    </citation>
    <scope>NUCLEOTIDE SEQUENCE [LARGE SCALE GENOMIC DNA]</scope>
    <source>
        <strain evidence="2 3">JC85</strain>
    </source>
</reference>
<sequence>MRLFAAFFVAAAMTLTFAIAPAQARGFSLEDFFAGRTEANGSFRAITGLRRTFTVALYGKWDGRTLTLREDFAFDDGTRDRKTWRFVKTGPDSYRGTREDVVGETLVKIDGNVARFTYLVYLDAANRTNKVRFHDTMTLRNDGTVLNSAYVTKFGLPVAWTRVEFRRR</sequence>
<evidence type="ECO:0000256" key="1">
    <source>
        <dbReference type="SAM" id="SignalP"/>
    </source>
</evidence>
<dbReference type="EMBL" id="OBQD01000020">
    <property type="protein sequence ID" value="SOC46034.1"/>
    <property type="molecule type" value="Genomic_DNA"/>
</dbReference>
<dbReference type="OrthoDB" id="5296954at2"/>
<name>A0A285UVV8_9HYPH</name>
<organism evidence="2 3">
    <name type="scientific">Rhizobium subbaraonis</name>
    <dbReference type="NCBI Taxonomy" id="908946"/>
    <lineage>
        <taxon>Bacteria</taxon>
        <taxon>Pseudomonadati</taxon>
        <taxon>Pseudomonadota</taxon>
        <taxon>Alphaproteobacteria</taxon>
        <taxon>Hyphomicrobiales</taxon>
        <taxon>Rhizobiaceae</taxon>
        <taxon>Rhizobium/Agrobacterium group</taxon>
        <taxon>Rhizobium</taxon>
    </lineage>
</organism>
<dbReference type="Proteomes" id="UP000219167">
    <property type="component" value="Unassembled WGS sequence"/>
</dbReference>
<dbReference type="RefSeq" id="WP_097142450.1">
    <property type="nucleotide sequence ID" value="NZ_OBQD01000020.1"/>
</dbReference>
<keyword evidence="1" id="KW-0732">Signal</keyword>
<accession>A0A285UVV8</accession>
<proteinExistence type="predicted"/>
<feature type="signal peptide" evidence="1">
    <location>
        <begin position="1"/>
        <end position="24"/>
    </location>
</feature>